<evidence type="ECO:0000313" key="2">
    <source>
        <dbReference type="Proteomes" id="UP001162992"/>
    </source>
</evidence>
<name>A0ACC2E1X9_DIPCM</name>
<proteinExistence type="predicted"/>
<evidence type="ECO:0000313" key="1">
    <source>
        <dbReference type="EMBL" id="KAJ7560267.1"/>
    </source>
</evidence>
<reference evidence="2" key="1">
    <citation type="journal article" date="2024" name="Proc. Natl. Acad. Sci. U.S.A.">
        <title>Extraordinary preservation of gene collinearity over three hundred million years revealed in homosporous lycophytes.</title>
        <authorList>
            <person name="Li C."/>
            <person name="Wickell D."/>
            <person name="Kuo L.Y."/>
            <person name="Chen X."/>
            <person name="Nie B."/>
            <person name="Liao X."/>
            <person name="Peng D."/>
            <person name="Ji J."/>
            <person name="Jenkins J."/>
            <person name="Williams M."/>
            <person name="Shu S."/>
            <person name="Plott C."/>
            <person name="Barry K."/>
            <person name="Rajasekar S."/>
            <person name="Grimwood J."/>
            <person name="Han X."/>
            <person name="Sun S."/>
            <person name="Hou Z."/>
            <person name="He W."/>
            <person name="Dai G."/>
            <person name="Sun C."/>
            <person name="Schmutz J."/>
            <person name="Leebens-Mack J.H."/>
            <person name="Li F.W."/>
            <person name="Wang L."/>
        </authorList>
    </citation>
    <scope>NUCLEOTIDE SEQUENCE [LARGE SCALE GENOMIC DNA]</scope>
    <source>
        <strain evidence="2">cv. PW_Plant_1</strain>
    </source>
</reference>
<accession>A0ACC2E1X9</accession>
<protein>
    <submittedName>
        <fullName evidence="1">Uncharacterized protein</fullName>
    </submittedName>
</protein>
<keyword evidence="2" id="KW-1185">Reference proteome</keyword>
<dbReference type="EMBL" id="CM055095">
    <property type="protein sequence ID" value="KAJ7560267.1"/>
    <property type="molecule type" value="Genomic_DNA"/>
</dbReference>
<organism evidence="1 2">
    <name type="scientific">Diphasiastrum complanatum</name>
    <name type="common">Issler's clubmoss</name>
    <name type="synonym">Lycopodium complanatum</name>
    <dbReference type="NCBI Taxonomy" id="34168"/>
    <lineage>
        <taxon>Eukaryota</taxon>
        <taxon>Viridiplantae</taxon>
        <taxon>Streptophyta</taxon>
        <taxon>Embryophyta</taxon>
        <taxon>Tracheophyta</taxon>
        <taxon>Lycopodiopsida</taxon>
        <taxon>Lycopodiales</taxon>
        <taxon>Lycopodiaceae</taxon>
        <taxon>Lycopodioideae</taxon>
        <taxon>Diphasiastrum</taxon>
    </lineage>
</organism>
<sequence length="317" mass="34882">MKISGLPRAEATYSGPVTSMNSWNNSLPAVRAGLHATIMTTVQGAAPEIYNYVSNALPSASLSHGMNKAQLVANGAEARICGIQNATDMSKAEFKSVSATKSQTTSNSNRLNSQVPAVTSFSGNRSDYSNQMGDFEKVDMKHSIALSDKPKYQEFSSSAKNIGGIANGRANGTMDNVMQLPSSSASDDDQQVVDERKQKRMLSNRESARRSRQRKQQHLEELREQLLRLRAENSQMLNKVTVVSQQFAQLSQENQFLRIHAMDLSQQLQRLNHDIVTQHLGSFNALDRDIGHFVMPATSTSSVHSSQTLNLDMLPLP</sequence>
<gene>
    <name evidence="1" type="ORF">O6H91_04G121200</name>
</gene>
<dbReference type="Proteomes" id="UP001162992">
    <property type="component" value="Chromosome 4"/>
</dbReference>
<comment type="caution">
    <text evidence="1">The sequence shown here is derived from an EMBL/GenBank/DDBJ whole genome shotgun (WGS) entry which is preliminary data.</text>
</comment>